<feature type="non-terminal residue" evidence="2">
    <location>
        <position position="1"/>
    </location>
</feature>
<feature type="transmembrane region" description="Helical" evidence="1">
    <location>
        <begin position="114"/>
        <end position="133"/>
    </location>
</feature>
<keyword evidence="2" id="KW-0489">Methyltransferase</keyword>
<gene>
    <name evidence="2" type="primary">vanA</name>
    <name evidence="2" type="ORF">EHRUM3_03540</name>
</gene>
<organism evidence="2 3">
    <name type="scientific">Ehrlichia ruminantium</name>
    <name type="common">heartwater rickettsia</name>
    <name type="synonym">Cowdria ruminantium</name>
    <dbReference type="NCBI Taxonomy" id="779"/>
    <lineage>
        <taxon>Bacteria</taxon>
        <taxon>Pseudomonadati</taxon>
        <taxon>Pseudomonadota</taxon>
        <taxon>Alphaproteobacteria</taxon>
        <taxon>Rickettsiales</taxon>
        <taxon>Anaplasmataceae</taxon>
        <taxon>Ehrlichia</taxon>
    </lineage>
</organism>
<keyword evidence="2" id="KW-0808">Transferase</keyword>
<proteinExistence type="predicted"/>
<protein>
    <submittedName>
        <fullName evidence="2">Vanillate O-demethylase oxygenase subunit</fullName>
    </submittedName>
</protein>
<name>A0A161M1A4_EHRRU</name>
<comment type="caution">
    <text evidence="2">The sequence shown here is derived from an EMBL/GenBank/DDBJ whole genome shotgun (WGS) entry which is preliminary data.</text>
</comment>
<accession>A0A161M1A4</accession>
<keyword evidence="1" id="KW-1133">Transmembrane helix</keyword>
<dbReference type="GO" id="GO:0008168">
    <property type="term" value="F:methyltransferase activity"/>
    <property type="evidence" value="ECO:0007669"/>
    <property type="project" value="UniProtKB-KW"/>
</dbReference>
<keyword evidence="1" id="KW-0472">Membrane</keyword>
<dbReference type="AlphaFoldDB" id="A0A161M1A4"/>
<keyword evidence="1" id="KW-0812">Transmembrane</keyword>
<evidence type="ECO:0000313" key="3">
    <source>
        <dbReference type="Proteomes" id="UP000092731"/>
    </source>
</evidence>
<dbReference type="EMBL" id="BDDM01000112">
    <property type="protein sequence ID" value="GAT78141.1"/>
    <property type="molecule type" value="Genomic_DNA"/>
</dbReference>
<sequence length="136" mass="15232">RASNSNVLNINFLNILRNFVQIRTHITKSNENIPVHNSSSSNSPFATKSLKDKPRFFNTIACIIYPIKRYALEKITAPINKLSNGISVLIFSLLNTVCQNLAAQLKTTKKKTILEIKTCTVTTTILISLLFVLRLA</sequence>
<evidence type="ECO:0000313" key="2">
    <source>
        <dbReference type="EMBL" id="GAT78141.1"/>
    </source>
</evidence>
<reference evidence="3" key="1">
    <citation type="submission" date="2016-05" db="EMBL/GenBank/DDBJ databases">
        <title>Draft genome sequences of four strains of Ehrlichia ruminantium, a tick-borne pathogen of ruminants, isolated from Zimbabwe, The Gambia and Ghana.</title>
        <authorList>
            <person name="Nakao R."/>
            <person name="Jongejan F."/>
            <person name="Sugimoto C."/>
        </authorList>
    </citation>
    <scope>NUCLEOTIDE SEQUENCE [LARGE SCALE GENOMIC DNA]</scope>
    <source>
        <strain evidence="3">Pokoase 417</strain>
    </source>
</reference>
<dbReference type="GO" id="GO:0032259">
    <property type="term" value="P:methylation"/>
    <property type="evidence" value="ECO:0007669"/>
    <property type="project" value="UniProtKB-KW"/>
</dbReference>
<evidence type="ECO:0000256" key="1">
    <source>
        <dbReference type="SAM" id="Phobius"/>
    </source>
</evidence>
<dbReference type="Proteomes" id="UP000092731">
    <property type="component" value="Unassembled WGS sequence"/>
</dbReference>